<comment type="caution">
    <text evidence="2">The sequence shown here is derived from an EMBL/GenBank/DDBJ whole genome shotgun (WGS) entry which is preliminary data.</text>
</comment>
<dbReference type="PANTHER" id="PTHR12242">
    <property type="entry name" value="OS02G0130600 PROTEIN-RELATED"/>
    <property type="match status" value="1"/>
</dbReference>
<sequence>MSSITGSSKDTWQPVMTANTTVASYWLNWRFFLCALWVLILMTIASILIWRNEHRCEVERDRGEHRQEAEASFYDDETWRPCVRGIHPAWLLVFRLFAFFSLSVLLIIAVFVDGGSVFYFYTQWTFASVTIYFGLGSLLSIRGCYQYHKRAGDKRVDNVEADAEQGTCVTPSVGQSVNTSMAMKSSNSHERFDVRQPAGKWAFIFQILFQMNAGAVMLTDCVFWFILVPFLAIKDYHLSSLVIGMHSLNAVFLLGDTALNCLRFPWFRMAYFFTWTIVYVLFQWIVHATFRLWWPYPFLDLSSPYAPLWYFSVAVMHIPCYCVFAFILKLKHIMFSRWFPESYQCLRIEMNRGPEVASETVDTLALTNHSVGKFWKIKKKVEQDS</sequence>
<evidence type="ECO:0000313" key="3">
    <source>
        <dbReference type="Proteomes" id="UP001162972"/>
    </source>
</evidence>
<accession>A0AAD6P062</accession>
<evidence type="ECO:0000313" key="2">
    <source>
        <dbReference type="EMBL" id="KAJ6411777.1"/>
    </source>
</evidence>
<organism evidence="2 3">
    <name type="scientific">Salix udensis</name>
    <dbReference type="NCBI Taxonomy" id="889485"/>
    <lineage>
        <taxon>Eukaryota</taxon>
        <taxon>Viridiplantae</taxon>
        <taxon>Streptophyta</taxon>
        <taxon>Embryophyta</taxon>
        <taxon>Tracheophyta</taxon>
        <taxon>Spermatophyta</taxon>
        <taxon>Magnoliopsida</taxon>
        <taxon>eudicotyledons</taxon>
        <taxon>Gunneridae</taxon>
        <taxon>Pentapetalae</taxon>
        <taxon>rosids</taxon>
        <taxon>fabids</taxon>
        <taxon>Malpighiales</taxon>
        <taxon>Salicaceae</taxon>
        <taxon>Saliceae</taxon>
        <taxon>Salix</taxon>
    </lineage>
</organism>
<dbReference type="PANTHER" id="PTHR12242:SF22">
    <property type="entry name" value="OS02G0130600 PROTEIN"/>
    <property type="match status" value="1"/>
</dbReference>
<dbReference type="AlphaFoldDB" id="A0AAD6P062"/>
<feature type="transmembrane region" description="Helical" evidence="1">
    <location>
        <begin position="124"/>
        <end position="145"/>
    </location>
</feature>
<dbReference type="Proteomes" id="UP001162972">
    <property type="component" value="Chromosome 15Z"/>
</dbReference>
<feature type="transmembrane region" description="Helical" evidence="1">
    <location>
        <begin position="89"/>
        <end position="112"/>
    </location>
</feature>
<evidence type="ECO:0000256" key="1">
    <source>
        <dbReference type="SAM" id="Phobius"/>
    </source>
</evidence>
<evidence type="ECO:0008006" key="4">
    <source>
        <dbReference type="Google" id="ProtNLM"/>
    </source>
</evidence>
<keyword evidence="1" id="KW-1133">Transmembrane helix</keyword>
<feature type="transmembrane region" description="Helical" evidence="1">
    <location>
        <begin position="236"/>
        <end position="254"/>
    </location>
</feature>
<feature type="transmembrane region" description="Helical" evidence="1">
    <location>
        <begin position="306"/>
        <end position="328"/>
    </location>
</feature>
<keyword evidence="1" id="KW-0812">Transmembrane</keyword>
<keyword evidence="1" id="KW-0472">Membrane</keyword>
<keyword evidence="3" id="KW-1185">Reference proteome</keyword>
<gene>
    <name evidence="2" type="ORF">OIU84_008372</name>
</gene>
<feature type="transmembrane region" description="Helical" evidence="1">
    <location>
        <begin position="29"/>
        <end position="50"/>
    </location>
</feature>
<reference evidence="2 3" key="1">
    <citation type="journal article" date="2023" name="Int. J. Mol. Sci.">
        <title>De Novo Assembly and Annotation of 11 Diverse Shrub Willow (Salix) Genomes Reveals Novel Gene Organization in Sex-Linked Regions.</title>
        <authorList>
            <person name="Hyden B."/>
            <person name="Feng K."/>
            <person name="Yates T.B."/>
            <person name="Jawdy S."/>
            <person name="Cereghino C."/>
            <person name="Smart L.B."/>
            <person name="Muchero W."/>
        </authorList>
    </citation>
    <scope>NUCLEOTIDE SEQUENCE [LARGE SCALE GENOMIC DNA]</scope>
    <source>
        <tissue evidence="2">Shoot tip</tissue>
    </source>
</reference>
<protein>
    <recommendedName>
        <fullName evidence="4">Transmembrane protein</fullName>
    </recommendedName>
</protein>
<feature type="transmembrane region" description="Helical" evidence="1">
    <location>
        <begin position="266"/>
        <end position="286"/>
    </location>
</feature>
<feature type="transmembrane region" description="Helical" evidence="1">
    <location>
        <begin position="201"/>
        <end position="230"/>
    </location>
</feature>
<proteinExistence type="predicted"/>
<name>A0AAD6P062_9ROSI</name>
<dbReference type="GO" id="GO:0016020">
    <property type="term" value="C:membrane"/>
    <property type="evidence" value="ECO:0007669"/>
    <property type="project" value="TreeGrafter"/>
</dbReference>
<dbReference type="EMBL" id="JAPFFJ010000014">
    <property type="protein sequence ID" value="KAJ6411777.1"/>
    <property type="molecule type" value="Genomic_DNA"/>
</dbReference>